<accession>A0A6P8ZYC2</accession>
<feature type="compositionally biased region" description="Polar residues" evidence="1">
    <location>
        <begin position="14"/>
        <end position="24"/>
    </location>
</feature>
<feature type="region of interest" description="Disordered" evidence="1">
    <location>
        <begin position="207"/>
        <end position="243"/>
    </location>
</feature>
<dbReference type="InParanoid" id="A0A6P8ZYC2"/>
<name>A0A6P8ZYC2_THRPL</name>
<reference evidence="3" key="1">
    <citation type="submission" date="2025-08" db="UniProtKB">
        <authorList>
            <consortium name="RefSeq"/>
        </authorList>
    </citation>
    <scope>IDENTIFICATION</scope>
    <source>
        <tissue evidence="3">Total insect</tissue>
    </source>
</reference>
<dbReference type="KEGG" id="tpal:117650885"/>
<sequence length="430" mass="48585">MDKKKLKRSKQESEPTNSVNNTPKESNEMCDILDDRSSPDFLSSQECFSVGWDWSSHISGNKKPTIRFVERPAPKKSKGVQLLECSRPRRLIRNRKADNFDDSVFVKELKSLAAGCKGIPETTSPVASPPSFRRKMEVLVTPTSFRESMRRTTCSKSVESSASATTTPSSSKDNSEEEVKDSLDDLLDDSLGADLLKFTQDIEQSLKQNDFKTPKPQDKGFNLSSGKRRNRLSLSSKKSTTPLPKSVCRRINDLYEENLTSVAPRHEPQAINNNNKVSSKIEFDDIDEAVMLSIGKLEEKEVAKSADKVSKENARTFTEVADDKGEDDDFVSPDLLDLIDVWEKEATQERERTIRELKETKSHSAKEQPLVNKFSNKMFPKKQEKAIGASNQQVPKKTLSLCKTSTICTPEEIERKRQDAKKRLQLKKKC</sequence>
<keyword evidence="2" id="KW-1185">Reference proteome</keyword>
<evidence type="ECO:0000313" key="3">
    <source>
        <dbReference type="RefSeq" id="XP_034250408.1"/>
    </source>
</evidence>
<feature type="compositionally biased region" description="Low complexity" evidence="1">
    <location>
        <begin position="152"/>
        <end position="171"/>
    </location>
</feature>
<dbReference type="Proteomes" id="UP000515158">
    <property type="component" value="Unplaced"/>
</dbReference>
<evidence type="ECO:0000256" key="1">
    <source>
        <dbReference type="SAM" id="MobiDB-lite"/>
    </source>
</evidence>
<feature type="compositionally biased region" description="Basic and acidic residues" evidence="1">
    <location>
        <begin position="209"/>
        <end position="218"/>
    </location>
</feature>
<feature type="region of interest" description="Disordered" evidence="1">
    <location>
        <begin position="143"/>
        <end position="182"/>
    </location>
</feature>
<dbReference type="RefSeq" id="XP_034250408.1">
    <property type="nucleotide sequence ID" value="XM_034394517.1"/>
</dbReference>
<feature type="compositionally biased region" description="Basic and acidic residues" evidence="1">
    <location>
        <begin position="1"/>
        <end position="13"/>
    </location>
</feature>
<gene>
    <name evidence="3" type="primary">LOC117650885</name>
</gene>
<feature type="region of interest" description="Disordered" evidence="1">
    <location>
        <begin position="1"/>
        <end position="37"/>
    </location>
</feature>
<evidence type="ECO:0000313" key="2">
    <source>
        <dbReference type="Proteomes" id="UP000515158"/>
    </source>
</evidence>
<dbReference type="AlphaFoldDB" id="A0A6P8ZYC2"/>
<dbReference type="GeneID" id="117650885"/>
<protein>
    <submittedName>
        <fullName evidence="3">Uncharacterized protein LOC117650885</fullName>
    </submittedName>
</protein>
<proteinExistence type="predicted"/>
<feature type="compositionally biased region" description="Low complexity" evidence="1">
    <location>
        <begin position="232"/>
        <end position="243"/>
    </location>
</feature>
<organism evidence="3">
    <name type="scientific">Thrips palmi</name>
    <name type="common">Melon thrips</name>
    <dbReference type="NCBI Taxonomy" id="161013"/>
    <lineage>
        <taxon>Eukaryota</taxon>
        <taxon>Metazoa</taxon>
        <taxon>Ecdysozoa</taxon>
        <taxon>Arthropoda</taxon>
        <taxon>Hexapoda</taxon>
        <taxon>Insecta</taxon>
        <taxon>Pterygota</taxon>
        <taxon>Neoptera</taxon>
        <taxon>Paraneoptera</taxon>
        <taxon>Thysanoptera</taxon>
        <taxon>Terebrantia</taxon>
        <taxon>Thripoidea</taxon>
        <taxon>Thripidae</taxon>
        <taxon>Thrips</taxon>
    </lineage>
</organism>
<dbReference type="OrthoDB" id="10622446at2759"/>